<feature type="region of interest" description="Disordered" evidence="1">
    <location>
        <begin position="149"/>
        <end position="239"/>
    </location>
</feature>
<evidence type="ECO:0000313" key="3">
    <source>
        <dbReference type="Proteomes" id="UP000308197"/>
    </source>
</evidence>
<evidence type="ECO:0000313" key="2">
    <source>
        <dbReference type="EMBL" id="TFK82466.1"/>
    </source>
</evidence>
<sequence length="266" mass="29549">MTVDQTHLGAVVTQRIQSTDVDGVRRTMWAEARRSLEHTVNVASREAGSQRGVIRGEHRPEQQEIGLSSAIRLDGTPLPRRPRQSLSYTPPTIRDTSAEDDIPCGRRDEPKRTTTLPDETSPELQVKIEQSDDAEVDFAVDDPICAYREAPRQSPPAPCVQENEVHTLGPEYREAEQTHTPQNPECDTPGLERTAEERPTRVPSADSASGASGATRSGDHSNEEAEDNHPGTQAPQDCQVAIYEALNMKFQQEKLAEGIRKKRKRE</sequence>
<evidence type="ECO:0000256" key="1">
    <source>
        <dbReference type="SAM" id="MobiDB-lite"/>
    </source>
</evidence>
<proteinExistence type="predicted"/>
<dbReference type="Proteomes" id="UP000308197">
    <property type="component" value="Unassembled WGS sequence"/>
</dbReference>
<keyword evidence="3" id="KW-1185">Reference proteome</keyword>
<gene>
    <name evidence="2" type="ORF">K466DRAFT_603653</name>
</gene>
<dbReference type="InParanoid" id="A0A5C3NYD3"/>
<feature type="compositionally biased region" description="Basic and acidic residues" evidence="1">
    <location>
        <begin position="217"/>
        <end position="229"/>
    </location>
</feature>
<name>A0A5C3NYD3_9APHY</name>
<organism evidence="2 3">
    <name type="scientific">Polyporus arcularius HHB13444</name>
    <dbReference type="NCBI Taxonomy" id="1314778"/>
    <lineage>
        <taxon>Eukaryota</taxon>
        <taxon>Fungi</taxon>
        <taxon>Dikarya</taxon>
        <taxon>Basidiomycota</taxon>
        <taxon>Agaricomycotina</taxon>
        <taxon>Agaricomycetes</taxon>
        <taxon>Polyporales</taxon>
        <taxon>Polyporaceae</taxon>
        <taxon>Polyporus</taxon>
    </lineage>
</organism>
<dbReference type="EMBL" id="ML211483">
    <property type="protein sequence ID" value="TFK82466.1"/>
    <property type="molecule type" value="Genomic_DNA"/>
</dbReference>
<reference evidence="2 3" key="1">
    <citation type="journal article" date="2019" name="Nat. Ecol. Evol.">
        <title>Megaphylogeny resolves global patterns of mushroom evolution.</title>
        <authorList>
            <person name="Varga T."/>
            <person name="Krizsan K."/>
            <person name="Foldi C."/>
            <person name="Dima B."/>
            <person name="Sanchez-Garcia M."/>
            <person name="Sanchez-Ramirez S."/>
            <person name="Szollosi G.J."/>
            <person name="Szarkandi J.G."/>
            <person name="Papp V."/>
            <person name="Albert L."/>
            <person name="Andreopoulos W."/>
            <person name="Angelini C."/>
            <person name="Antonin V."/>
            <person name="Barry K.W."/>
            <person name="Bougher N.L."/>
            <person name="Buchanan P."/>
            <person name="Buyck B."/>
            <person name="Bense V."/>
            <person name="Catcheside P."/>
            <person name="Chovatia M."/>
            <person name="Cooper J."/>
            <person name="Damon W."/>
            <person name="Desjardin D."/>
            <person name="Finy P."/>
            <person name="Geml J."/>
            <person name="Haridas S."/>
            <person name="Hughes K."/>
            <person name="Justo A."/>
            <person name="Karasinski D."/>
            <person name="Kautmanova I."/>
            <person name="Kiss B."/>
            <person name="Kocsube S."/>
            <person name="Kotiranta H."/>
            <person name="LaButti K.M."/>
            <person name="Lechner B.E."/>
            <person name="Liimatainen K."/>
            <person name="Lipzen A."/>
            <person name="Lukacs Z."/>
            <person name="Mihaltcheva S."/>
            <person name="Morgado L.N."/>
            <person name="Niskanen T."/>
            <person name="Noordeloos M.E."/>
            <person name="Ohm R.A."/>
            <person name="Ortiz-Santana B."/>
            <person name="Ovrebo C."/>
            <person name="Racz N."/>
            <person name="Riley R."/>
            <person name="Savchenko A."/>
            <person name="Shiryaev A."/>
            <person name="Soop K."/>
            <person name="Spirin V."/>
            <person name="Szebenyi C."/>
            <person name="Tomsovsky M."/>
            <person name="Tulloss R.E."/>
            <person name="Uehling J."/>
            <person name="Grigoriev I.V."/>
            <person name="Vagvolgyi C."/>
            <person name="Papp T."/>
            <person name="Martin F.M."/>
            <person name="Miettinen O."/>
            <person name="Hibbett D.S."/>
            <person name="Nagy L.G."/>
        </authorList>
    </citation>
    <scope>NUCLEOTIDE SEQUENCE [LARGE SCALE GENOMIC DNA]</scope>
    <source>
        <strain evidence="2 3">HHB13444</strain>
    </source>
</reference>
<dbReference type="AlphaFoldDB" id="A0A5C3NYD3"/>
<feature type="compositionally biased region" description="Low complexity" evidence="1">
    <location>
        <begin position="204"/>
        <end position="214"/>
    </location>
</feature>
<feature type="compositionally biased region" description="Basic and acidic residues" evidence="1">
    <location>
        <begin position="103"/>
        <end position="112"/>
    </location>
</feature>
<feature type="region of interest" description="Disordered" evidence="1">
    <location>
        <begin position="73"/>
        <end position="132"/>
    </location>
</feature>
<protein>
    <submittedName>
        <fullName evidence="2">Uncharacterized protein</fullName>
    </submittedName>
</protein>
<accession>A0A5C3NYD3</accession>